<keyword evidence="1" id="KW-0812">Transmembrane</keyword>
<reference evidence="2 3" key="1">
    <citation type="submission" date="2019-10" db="EMBL/GenBank/DDBJ databases">
        <title>Rubrobacter sp nov SCSIO 52090 isolated from a deep-sea sediment in the South China Sea.</title>
        <authorList>
            <person name="Chen R.W."/>
        </authorList>
    </citation>
    <scope>NUCLEOTIDE SEQUENCE [LARGE SCALE GENOMIC DNA]</scope>
    <source>
        <strain evidence="2 3">SCSIO 52909</strain>
    </source>
</reference>
<evidence type="ECO:0000256" key="1">
    <source>
        <dbReference type="SAM" id="Phobius"/>
    </source>
</evidence>
<dbReference type="EMBL" id="CP045119">
    <property type="protein sequence ID" value="QIN81872.1"/>
    <property type="molecule type" value="Genomic_DNA"/>
</dbReference>
<organism evidence="2 3">
    <name type="scientific">Rubrobacter tropicus</name>
    <dbReference type="NCBI Taxonomy" id="2653851"/>
    <lineage>
        <taxon>Bacteria</taxon>
        <taxon>Bacillati</taxon>
        <taxon>Actinomycetota</taxon>
        <taxon>Rubrobacteria</taxon>
        <taxon>Rubrobacterales</taxon>
        <taxon>Rubrobacteraceae</taxon>
        <taxon>Rubrobacter</taxon>
    </lineage>
</organism>
<proteinExistence type="predicted"/>
<keyword evidence="1" id="KW-0472">Membrane</keyword>
<evidence type="ECO:0000313" key="2">
    <source>
        <dbReference type="EMBL" id="QIN81872.1"/>
    </source>
</evidence>
<dbReference type="Proteomes" id="UP000501452">
    <property type="component" value="Chromosome"/>
</dbReference>
<keyword evidence="3" id="KW-1185">Reference proteome</keyword>
<evidence type="ECO:0000313" key="3">
    <source>
        <dbReference type="Proteomes" id="UP000501452"/>
    </source>
</evidence>
<sequence length="99" mass="10157">MWTFGILDIDRHRRRGTSTSAGLLCMAGCVSLVAVFAMAGIGAVFAEPWAEVVATAGTDGREAGELGGPARAHIFSFGLENASYAPADPTGEDGSGKAR</sequence>
<gene>
    <name evidence="2" type="ORF">GBA63_03870</name>
</gene>
<dbReference type="KEGG" id="rub:GBA63_03870"/>
<dbReference type="AlphaFoldDB" id="A0A6G8Q5Y2"/>
<accession>A0A6G8Q5Y2</accession>
<keyword evidence="1" id="KW-1133">Transmembrane helix</keyword>
<protein>
    <submittedName>
        <fullName evidence="2">Uncharacterized protein</fullName>
    </submittedName>
</protein>
<feature type="transmembrane region" description="Helical" evidence="1">
    <location>
        <begin position="21"/>
        <end position="45"/>
    </location>
</feature>
<dbReference type="RefSeq" id="WP_166173653.1">
    <property type="nucleotide sequence ID" value="NZ_CP045119.1"/>
</dbReference>
<name>A0A6G8Q5Y2_9ACTN</name>